<name>A0ABU3Z3Q7_9EURY</name>
<evidence type="ECO:0000259" key="1">
    <source>
        <dbReference type="Pfam" id="PF00535"/>
    </source>
</evidence>
<proteinExistence type="predicted"/>
<dbReference type="InterPro" id="IPR050834">
    <property type="entry name" value="Glycosyltransf_2"/>
</dbReference>
<dbReference type="InterPro" id="IPR001173">
    <property type="entry name" value="Glyco_trans_2-like"/>
</dbReference>
<gene>
    <name evidence="2" type="ORF">HL657_09735</name>
</gene>
<reference evidence="2 3" key="1">
    <citation type="submission" date="2020-05" db="EMBL/GenBank/DDBJ databases">
        <title>Isolation and characterization of methanoarchaea from a cold seep at offshore SW Taiwan.</title>
        <authorList>
            <person name="Chen Y.-W."/>
            <person name="Chen S.-C."/>
            <person name="Lai M.-C."/>
        </authorList>
    </citation>
    <scope>NUCLEOTIDE SEQUENCE [LARGE SCALE GENOMIC DNA]</scope>
    <source>
        <strain evidence="2 3">YWC-01</strain>
    </source>
</reference>
<dbReference type="CDD" id="cd00761">
    <property type="entry name" value="Glyco_tranf_GTA_type"/>
    <property type="match status" value="1"/>
</dbReference>
<protein>
    <submittedName>
        <fullName evidence="2">Glycosyltransferase family 2 protein</fullName>
    </submittedName>
</protein>
<dbReference type="PANTHER" id="PTHR43685:SF11">
    <property type="entry name" value="GLYCOSYLTRANSFERASE TAGX-RELATED"/>
    <property type="match status" value="1"/>
</dbReference>
<dbReference type="InterPro" id="IPR029044">
    <property type="entry name" value="Nucleotide-diphossugar_trans"/>
</dbReference>
<organism evidence="2 3">
    <name type="scientific">Methanoculleus nereidis</name>
    <dbReference type="NCBI Taxonomy" id="2735141"/>
    <lineage>
        <taxon>Archaea</taxon>
        <taxon>Methanobacteriati</taxon>
        <taxon>Methanobacteriota</taxon>
        <taxon>Stenosarchaea group</taxon>
        <taxon>Methanomicrobia</taxon>
        <taxon>Methanomicrobiales</taxon>
        <taxon>Methanomicrobiaceae</taxon>
        <taxon>Methanoculleus</taxon>
    </lineage>
</organism>
<evidence type="ECO:0000313" key="3">
    <source>
        <dbReference type="Proteomes" id="UP001273768"/>
    </source>
</evidence>
<dbReference type="Pfam" id="PF00535">
    <property type="entry name" value="Glycos_transf_2"/>
    <property type="match status" value="1"/>
</dbReference>
<evidence type="ECO:0000313" key="2">
    <source>
        <dbReference type="EMBL" id="MDV4343440.1"/>
    </source>
</evidence>
<accession>A0ABU3Z3Q7</accession>
<sequence>MALPGVSVVIPLYNKGPYIARALDSVFAQTFQDFEVIVVDGSTDNGTEVVRGLDDPRIRLLREVSRGVSAARNQGIAEARGELVAFLDADDEWTPRHLEALLRLREKYPQAGVYGTAYLLKENESTNRAPSYSPAIPPEPWEGLLPNYFSDAILGSPPLLTSIVAVPRCILNELGGFDTGAWYGEDVDLWGRIALKYPIAFTWAGMGIYHTEASNRACNRKEPIREHAFVASARNALQAGEVPPELTESVHEFVASRQIQVACRNLEAGRPDLARRNLRRCKTRRLWRSKWWTLLLAQIPSGVYLALRGR</sequence>
<feature type="domain" description="Glycosyltransferase 2-like" evidence="1">
    <location>
        <begin position="7"/>
        <end position="129"/>
    </location>
</feature>
<dbReference type="Gene3D" id="3.90.550.10">
    <property type="entry name" value="Spore Coat Polysaccharide Biosynthesis Protein SpsA, Chain A"/>
    <property type="match status" value="1"/>
</dbReference>
<comment type="caution">
    <text evidence="2">The sequence shown here is derived from an EMBL/GenBank/DDBJ whole genome shotgun (WGS) entry which is preliminary data.</text>
</comment>
<dbReference type="PANTHER" id="PTHR43685">
    <property type="entry name" value="GLYCOSYLTRANSFERASE"/>
    <property type="match status" value="1"/>
</dbReference>
<keyword evidence="3" id="KW-1185">Reference proteome</keyword>
<dbReference type="EMBL" id="JABFFQ010000007">
    <property type="protein sequence ID" value="MDV4343440.1"/>
    <property type="molecule type" value="Genomic_DNA"/>
</dbReference>
<dbReference type="SUPFAM" id="SSF53448">
    <property type="entry name" value="Nucleotide-diphospho-sugar transferases"/>
    <property type="match status" value="1"/>
</dbReference>
<dbReference type="Proteomes" id="UP001273768">
    <property type="component" value="Unassembled WGS sequence"/>
</dbReference>